<dbReference type="EMBL" id="BAAAYX010000009">
    <property type="protein sequence ID" value="GAA3706317.1"/>
    <property type="molecule type" value="Genomic_DNA"/>
</dbReference>
<proteinExistence type="predicted"/>
<dbReference type="RefSeq" id="WP_344812703.1">
    <property type="nucleotide sequence ID" value="NZ_BAAAYX010000009.1"/>
</dbReference>
<evidence type="ECO:0000256" key="1">
    <source>
        <dbReference type="SAM" id="Phobius"/>
    </source>
</evidence>
<protein>
    <submittedName>
        <fullName evidence="2">Uncharacterized protein</fullName>
    </submittedName>
</protein>
<keyword evidence="1" id="KW-1133">Transmembrane helix</keyword>
<organism evidence="2 3">
    <name type="scientific">Microlunatus aurantiacus</name>
    <dbReference type="NCBI Taxonomy" id="446786"/>
    <lineage>
        <taxon>Bacteria</taxon>
        <taxon>Bacillati</taxon>
        <taxon>Actinomycetota</taxon>
        <taxon>Actinomycetes</taxon>
        <taxon>Propionibacteriales</taxon>
        <taxon>Propionibacteriaceae</taxon>
        <taxon>Microlunatus</taxon>
    </lineage>
</organism>
<dbReference type="Proteomes" id="UP001500051">
    <property type="component" value="Unassembled WGS sequence"/>
</dbReference>
<gene>
    <name evidence="2" type="ORF">GCM10022204_25090</name>
</gene>
<sequence>MTGLRIVLGGVGVLLVGYGAARLLHGLPLGTLLVLGAWLLVALLLHHGVLQPAVLAIGAAAGRVPPPAQAFVQAALIMIGVVVIIALPLIIRQGSQPPAKAMLLQPYGLHLALLVGVIILGTALAYALRGVRERR</sequence>
<reference evidence="3" key="1">
    <citation type="journal article" date="2019" name="Int. J. Syst. Evol. Microbiol.">
        <title>The Global Catalogue of Microorganisms (GCM) 10K type strain sequencing project: providing services to taxonomists for standard genome sequencing and annotation.</title>
        <authorList>
            <consortium name="The Broad Institute Genomics Platform"/>
            <consortium name="The Broad Institute Genome Sequencing Center for Infectious Disease"/>
            <person name="Wu L."/>
            <person name="Ma J."/>
        </authorList>
    </citation>
    <scope>NUCLEOTIDE SEQUENCE [LARGE SCALE GENOMIC DNA]</scope>
    <source>
        <strain evidence="3">JCM 16548</strain>
    </source>
</reference>
<feature type="transmembrane region" description="Helical" evidence="1">
    <location>
        <begin position="111"/>
        <end position="128"/>
    </location>
</feature>
<feature type="transmembrane region" description="Helical" evidence="1">
    <location>
        <begin position="37"/>
        <end position="58"/>
    </location>
</feature>
<accession>A0ABP7DML7</accession>
<keyword evidence="1" id="KW-0812">Transmembrane</keyword>
<evidence type="ECO:0000313" key="3">
    <source>
        <dbReference type="Proteomes" id="UP001500051"/>
    </source>
</evidence>
<keyword evidence="3" id="KW-1185">Reference proteome</keyword>
<name>A0ABP7DML7_9ACTN</name>
<comment type="caution">
    <text evidence="2">The sequence shown here is derived from an EMBL/GenBank/DDBJ whole genome shotgun (WGS) entry which is preliminary data.</text>
</comment>
<keyword evidence="1" id="KW-0472">Membrane</keyword>
<feature type="transmembrane region" description="Helical" evidence="1">
    <location>
        <begin position="70"/>
        <end position="91"/>
    </location>
</feature>
<evidence type="ECO:0000313" key="2">
    <source>
        <dbReference type="EMBL" id="GAA3706317.1"/>
    </source>
</evidence>